<evidence type="ECO:0000256" key="1">
    <source>
        <dbReference type="ARBA" id="ARBA00009129"/>
    </source>
</evidence>
<dbReference type="SUPFAM" id="SSF69047">
    <property type="entry name" value="Hypothetical protein YjbJ"/>
    <property type="match status" value="1"/>
</dbReference>
<dbReference type="STRING" id="1176587.A8C56_02645"/>
<evidence type="ECO:0000313" key="3">
    <source>
        <dbReference type="EMBL" id="ANH80024.1"/>
    </source>
</evidence>
<reference evidence="3 4" key="1">
    <citation type="submission" date="2016-05" db="EMBL/GenBank/DDBJ databases">
        <title>Niabella ginsenosidivorans BS26 whole genome sequencing.</title>
        <authorList>
            <person name="Im W.T."/>
            <person name="Siddiqi M.Z."/>
        </authorList>
    </citation>
    <scope>NUCLEOTIDE SEQUENCE [LARGE SCALE GENOMIC DNA]</scope>
    <source>
        <strain evidence="3 4">BS26</strain>
    </source>
</reference>
<dbReference type="PANTHER" id="PTHR34977:SF1">
    <property type="entry name" value="UPF0337 PROTEIN YJBJ"/>
    <property type="match status" value="1"/>
</dbReference>
<keyword evidence="4" id="KW-1185">Reference proteome</keyword>
<organism evidence="3 4">
    <name type="scientific">Niabella ginsenosidivorans</name>
    <dbReference type="NCBI Taxonomy" id="1176587"/>
    <lineage>
        <taxon>Bacteria</taxon>
        <taxon>Pseudomonadati</taxon>
        <taxon>Bacteroidota</taxon>
        <taxon>Chitinophagia</taxon>
        <taxon>Chitinophagales</taxon>
        <taxon>Chitinophagaceae</taxon>
        <taxon>Niabella</taxon>
    </lineage>
</organism>
<sequence length="66" mass="7728">MSTLQDKIKGNWNLIKGNLKQRWSALTDDELLYEEGKEDELIGRIQKKTGETKEIINDYIEKIKFG</sequence>
<dbReference type="EMBL" id="CP015772">
    <property type="protein sequence ID" value="ANH80024.1"/>
    <property type="molecule type" value="Genomic_DNA"/>
</dbReference>
<comment type="similarity">
    <text evidence="1">Belongs to the UPF0337 (CsbD) family.</text>
</comment>
<evidence type="ECO:0000259" key="2">
    <source>
        <dbReference type="Pfam" id="PF05532"/>
    </source>
</evidence>
<gene>
    <name evidence="3" type="ORF">A8C56_02645</name>
</gene>
<dbReference type="InterPro" id="IPR050423">
    <property type="entry name" value="UPF0337_stress_rsp"/>
</dbReference>
<dbReference type="AlphaFoldDB" id="A0A1A9I0E4"/>
<name>A0A1A9I0E4_9BACT</name>
<dbReference type="Proteomes" id="UP000077667">
    <property type="component" value="Chromosome"/>
</dbReference>
<dbReference type="PANTHER" id="PTHR34977">
    <property type="entry name" value="UPF0337 PROTEIN YJBJ"/>
    <property type="match status" value="1"/>
</dbReference>
<dbReference type="InterPro" id="IPR036629">
    <property type="entry name" value="YjbJ_sf"/>
</dbReference>
<dbReference type="Pfam" id="PF05532">
    <property type="entry name" value="CsbD"/>
    <property type="match status" value="1"/>
</dbReference>
<dbReference type="InterPro" id="IPR008462">
    <property type="entry name" value="CsbD"/>
</dbReference>
<dbReference type="Gene3D" id="1.10.1470.10">
    <property type="entry name" value="YjbJ"/>
    <property type="match status" value="1"/>
</dbReference>
<dbReference type="RefSeq" id="WP_067751681.1">
    <property type="nucleotide sequence ID" value="NZ_CP015772.1"/>
</dbReference>
<dbReference type="KEGG" id="nia:A8C56_02645"/>
<feature type="domain" description="CsbD-like" evidence="2">
    <location>
        <begin position="6"/>
        <end position="56"/>
    </location>
</feature>
<protein>
    <submittedName>
        <fullName evidence="3">General stress protein CsbD</fullName>
    </submittedName>
</protein>
<evidence type="ECO:0000313" key="4">
    <source>
        <dbReference type="Proteomes" id="UP000077667"/>
    </source>
</evidence>
<dbReference type="OrthoDB" id="9796058at2"/>
<proteinExistence type="inferred from homology"/>
<accession>A0A1A9I0E4</accession>